<evidence type="ECO:0000256" key="5">
    <source>
        <dbReference type="PROSITE-ProRule" id="PRU01248"/>
    </source>
</evidence>
<keyword evidence="9" id="KW-1185">Reference proteome</keyword>
<dbReference type="Pfam" id="PF13495">
    <property type="entry name" value="Phage_int_SAM_4"/>
    <property type="match status" value="1"/>
</dbReference>
<organism evidence="8 9">
    <name type="scientific">Pseudofulvibacter geojedonensis</name>
    <dbReference type="NCBI Taxonomy" id="1123758"/>
    <lineage>
        <taxon>Bacteria</taxon>
        <taxon>Pseudomonadati</taxon>
        <taxon>Bacteroidota</taxon>
        <taxon>Flavobacteriia</taxon>
        <taxon>Flavobacteriales</taxon>
        <taxon>Flavobacteriaceae</taxon>
        <taxon>Pseudofulvibacter</taxon>
    </lineage>
</organism>
<comment type="caution">
    <text evidence="8">The sequence shown here is derived from an EMBL/GenBank/DDBJ whole genome shotgun (WGS) entry which is preliminary data.</text>
</comment>
<dbReference type="InterPro" id="IPR050090">
    <property type="entry name" value="Tyrosine_recombinase_XerCD"/>
</dbReference>
<dbReference type="InterPro" id="IPR011010">
    <property type="entry name" value="DNA_brk_join_enz"/>
</dbReference>
<dbReference type="NCBIfam" id="NF040815">
    <property type="entry name" value="recomb_XerA_Arch"/>
    <property type="match status" value="1"/>
</dbReference>
<feature type="domain" description="Tyr recombinase" evidence="6">
    <location>
        <begin position="200"/>
        <end position="372"/>
    </location>
</feature>
<protein>
    <submittedName>
        <fullName evidence="8">Site-specific tyrosine recombinase/integron integrase</fullName>
    </submittedName>
</protein>
<dbReference type="InterPro" id="IPR002104">
    <property type="entry name" value="Integrase_catalytic"/>
</dbReference>
<reference evidence="9" key="1">
    <citation type="journal article" date="2019" name="Int. J. Syst. Evol. Microbiol.">
        <title>The Global Catalogue of Microorganisms (GCM) 10K type strain sequencing project: providing services to taxonomists for standard genome sequencing and annotation.</title>
        <authorList>
            <consortium name="The Broad Institute Genomics Platform"/>
            <consortium name="The Broad Institute Genome Sequencing Center for Infectious Disease"/>
            <person name="Wu L."/>
            <person name="Ma J."/>
        </authorList>
    </citation>
    <scope>NUCLEOTIDE SEQUENCE [LARGE SCALE GENOMIC DNA]</scope>
    <source>
        <strain evidence="9">CCUG 62114</strain>
    </source>
</reference>
<dbReference type="Gene3D" id="1.10.150.130">
    <property type="match status" value="1"/>
</dbReference>
<dbReference type="EMBL" id="JBHTJM010000001">
    <property type="protein sequence ID" value="MFD0962385.1"/>
    <property type="molecule type" value="Genomic_DNA"/>
</dbReference>
<evidence type="ECO:0000313" key="9">
    <source>
        <dbReference type="Proteomes" id="UP001596997"/>
    </source>
</evidence>
<dbReference type="PANTHER" id="PTHR30349">
    <property type="entry name" value="PHAGE INTEGRASE-RELATED"/>
    <property type="match status" value="1"/>
</dbReference>
<gene>
    <name evidence="8" type="primary">xerA</name>
    <name evidence="8" type="ORF">ACFQ1O_00025</name>
</gene>
<proteinExistence type="inferred from homology"/>
<evidence type="ECO:0000259" key="7">
    <source>
        <dbReference type="PROSITE" id="PS51900"/>
    </source>
</evidence>
<comment type="similarity">
    <text evidence="1">Belongs to the 'phage' integrase family.</text>
</comment>
<keyword evidence="2" id="KW-0229">DNA integration</keyword>
<dbReference type="InterPro" id="IPR004107">
    <property type="entry name" value="Integrase_SAM-like_N"/>
</dbReference>
<feature type="domain" description="Core-binding (CB)" evidence="7">
    <location>
        <begin position="101"/>
        <end position="183"/>
    </location>
</feature>
<dbReference type="SUPFAM" id="SSF56349">
    <property type="entry name" value="DNA breaking-rejoining enzymes"/>
    <property type="match status" value="1"/>
</dbReference>
<dbReference type="PANTHER" id="PTHR30349:SF64">
    <property type="entry name" value="PROPHAGE INTEGRASE INTD-RELATED"/>
    <property type="match status" value="1"/>
</dbReference>
<dbReference type="InterPro" id="IPR044068">
    <property type="entry name" value="CB"/>
</dbReference>
<dbReference type="PROSITE" id="PS51900">
    <property type="entry name" value="CB"/>
    <property type="match status" value="1"/>
</dbReference>
<name>A0ABW3HXW3_9FLAO</name>
<dbReference type="Proteomes" id="UP001596997">
    <property type="component" value="Unassembled WGS sequence"/>
</dbReference>
<keyword evidence="3 5" id="KW-0238">DNA-binding</keyword>
<keyword evidence="4" id="KW-0233">DNA recombination</keyword>
<evidence type="ECO:0000256" key="2">
    <source>
        <dbReference type="ARBA" id="ARBA00022908"/>
    </source>
</evidence>
<evidence type="ECO:0000259" key="6">
    <source>
        <dbReference type="PROSITE" id="PS51898"/>
    </source>
</evidence>
<dbReference type="RefSeq" id="WP_377711999.1">
    <property type="nucleotide sequence ID" value="NZ_JBHTJM010000001.1"/>
</dbReference>
<sequence length="378" mass="44456">MIKSGLYISIKHLLIHQEKMIGIVFQPNKTIENLIRTLPNPKWSKKYNMVYVKNNEAVLTQIFDTFKGIAWVDTRLFFINKSFNNNQKLNIDKYRNRKLPNSYKVCPEEYLLKLELKRYSYNTAKTYISLFEKFINRFYNLPLNQITENEVRQYLKELNNQGKSNSYIHQAINSIKFYFEMVLGMPNRFYEIERPRPEKKLPKVLSIEEIKILINSTNNTKHKCIISLLYSAGLRRSELLNLKLTDIDSKRMLIHIVNAKGNKDRYSILSKTTLTDLRIYFKEWQPKHYLFEGNIGQQYSASSVLKIVKRAGEKANIKKSVTPHMLRHSFATHLLENNTDLRYIQCLLGHSSSKTTEVYTQVAKKQLQTVQSPLDLIS</sequence>
<evidence type="ECO:0000256" key="1">
    <source>
        <dbReference type="ARBA" id="ARBA00008857"/>
    </source>
</evidence>
<dbReference type="Pfam" id="PF00589">
    <property type="entry name" value="Phage_integrase"/>
    <property type="match status" value="1"/>
</dbReference>
<evidence type="ECO:0000256" key="4">
    <source>
        <dbReference type="ARBA" id="ARBA00023172"/>
    </source>
</evidence>
<dbReference type="InterPro" id="IPR010998">
    <property type="entry name" value="Integrase_recombinase_N"/>
</dbReference>
<evidence type="ECO:0000313" key="8">
    <source>
        <dbReference type="EMBL" id="MFD0962385.1"/>
    </source>
</evidence>
<evidence type="ECO:0000256" key="3">
    <source>
        <dbReference type="ARBA" id="ARBA00023125"/>
    </source>
</evidence>
<dbReference type="PROSITE" id="PS51898">
    <property type="entry name" value="TYR_RECOMBINASE"/>
    <property type="match status" value="1"/>
</dbReference>
<dbReference type="InterPro" id="IPR013762">
    <property type="entry name" value="Integrase-like_cat_sf"/>
</dbReference>
<accession>A0ABW3HXW3</accession>
<dbReference type="Gene3D" id="1.10.443.10">
    <property type="entry name" value="Intergrase catalytic core"/>
    <property type="match status" value="1"/>
</dbReference>